<dbReference type="EC" id="5.2.1.8" evidence="6"/>
<dbReference type="InterPro" id="IPR001179">
    <property type="entry name" value="PPIase_FKBP_dom"/>
</dbReference>
<evidence type="ECO:0000256" key="4">
    <source>
        <dbReference type="ARBA" id="ARBA00023235"/>
    </source>
</evidence>
<evidence type="ECO:0000256" key="1">
    <source>
        <dbReference type="ARBA" id="ARBA00000971"/>
    </source>
</evidence>
<evidence type="ECO:0000256" key="7">
    <source>
        <dbReference type="SAM" id="SignalP"/>
    </source>
</evidence>
<evidence type="ECO:0000256" key="3">
    <source>
        <dbReference type="ARBA" id="ARBA00023110"/>
    </source>
</evidence>
<evidence type="ECO:0000313" key="10">
    <source>
        <dbReference type="Proteomes" id="UP001597469"/>
    </source>
</evidence>
<dbReference type="Gene3D" id="3.10.50.40">
    <property type="match status" value="2"/>
</dbReference>
<protein>
    <recommendedName>
        <fullName evidence="6">Peptidyl-prolyl cis-trans isomerase</fullName>
        <ecNumber evidence="6">5.2.1.8</ecNumber>
    </recommendedName>
</protein>
<dbReference type="GO" id="GO:0003755">
    <property type="term" value="F:peptidyl-prolyl cis-trans isomerase activity"/>
    <property type="evidence" value="ECO:0007669"/>
    <property type="project" value="UniProtKB-EC"/>
</dbReference>
<dbReference type="Proteomes" id="UP001597469">
    <property type="component" value="Unassembled WGS sequence"/>
</dbReference>
<feature type="chain" id="PRO_5045498117" description="Peptidyl-prolyl cis-trans isomerase" evidence="7">
    <location>
        <begin position="23"/>
        <end position="302"/>
    </location>
</feature>
<comment type="caution">
    <text evidence="9">The sequence shown here is derived from an EMBL/GenBank/DDBJ whole genome shotgun (WGS) entry which is preliminary data.</text>
</comment>
<comment type="catalytic activity">
    <reaction evidence="1 5 6">
        <text>[protein]-peptidylproline (omega=180) = [protein]-peptidylproline (omega=0)</text>
        <dbReference type="Rhea" id="RHEA:16237"/>
        <dbReference type="Rhea" id="RHEA-COMP:10747"/>
        <dbReference type="Rhea" id="RHEA-COMP:10748"/>
        <dbReference type="ChEBI" id="CHEBI:83833"/>
        <dbReference type="ChEBI" id="CHEBI:83834"/>
        <dbReference type="EC" id="5.2.1.8"/>
    </reaction>
</comment>
<evidence type="ECO:0000256" key="6">
    <source>
        <dbReference type="RuleBase" id="RU003915"/>
    </source>
</evidence>
<reference evidence="10" key="1">
    <citation type="journal article" date="2019" name="Int. J. Syst. Evol. Microbiol.">
        <title>The Global Catalogue of Microorganisms (GCM) 10K type strain sequencing project: providing services to taxonomists for standard genome sequencing and annotation.</title>
        <authorList>
            <consortium name="The Broad Institute Genomics Platform"/>
            <consortium name="The Broad Institute Genome Sequencing Center for Infectious Disease"/>
            <person name="Wu L."/>
            <person name="Ma J."/>
        </authorList>
    </citation>
    <scope>NUCLEOTIDE SEQUENCE [LARGE SCALE GENOMIC DNA]</scope>
    <source>
        <strain evidence="10">KCTC 42805</strain>
    </source>
</reference>
<feature type="domain" description="PPIase FKBP-type" evidence="8">
    <location>
        <begin position="211"/>
        <end position="302"/>
    </location>
</feature>
<sequence>MKFRINHSFWAYGLLSVSALLASCQEPGEALNDRKRRENEAEIEQYIKTNNIAATKTDEGIYFFQTKSVPTGQAPALGDEVRYHFISRRLDGVFVDSTDMAGNNPATVILAGEQTTGITLGRYAGILKLRQGEEGAVLVPAYADGGRVGSLLLPQYTPVRYDLRIVSVRTENQQIEDYIKTNNVAVTTKTDDGVRVALTQARPDSVAIVTGKTVTLNYKGKLLNGGIFDAGVSPLTVRIGDKQVVSGFETALTKLRAGEKATIIFPSALGYGNTSRPQSSASTVAIPAYSPLVFDLEITKVE</sequence>
<name>A0ABW5M6G1_9BACT</name>
<dbReference type="RefSeq" id="WP_381525095.1">
    <property type="nucleotide sequence ID" value="NZ_JBHULN010000011.1"/>
</dbReference>
<feature type="domain" description="PPIase FKBP-type" evidence="8">
    <location>
        <begin position="78"/>
        <end position="169"/>
    </location>
</feature>
<keyword evidence="3 5" id="KW-0697">Rotamase</keyword>
<accession>A0ABW5M6G1</accession>
<keyword evidence="7" id="KW-0732">Signal</keyword>
<dbReference type="PANTHER" id="PTHR43811">
    <property type="entry name" value="FKBP-TYPE PEPTIDYL-PROLYL CIS-TRANS ISOMERASE FKPA"/>
    <property type="match status" value="1"/>
</dbReference>
<feature type="signal peptide" evidence="7">
    <location>
        <begin position="1"/>
        <end position="22"/>
    </location>
</feature>
<dbReference type="InterPro" id="IPR046357">
    <property type="entry name" value="PPIase_dom_sf"/>
</dbReference>
<dbReference type="Pfam" id="PF00254">
    <property type="entry name" value="FKBP_C"/>
    <property type="match status" value="1"/>
</dbReference>
<keyword evidence="10" id="KW-1185">Reference proteome</keyword>
<dbReference type="EMBL" id="JBHULN010000011">
    <property type="protein sequence ID" value="MFD2572565.1"/>
    <property type="molecule type" value="Genomic_DNA"/>
</dbReference>
<dbReference type="SUPFAM" id="SSF54534">
    <property type="entry name" value="FKBP-like"/>
    <property type="match status" value="2"/>
</dbReference>
<dbReference type="PANTHER" id="PTHR43811:SF19">
    <property type="entry name" value="39 KDA FK506-BINDING NUCLEAR PROTEIN"/>
    <property type="match status" value="1"/>
</dbReference>
<evidence type="ECO:0000256" key="2">
    <source>
        <dbReference type="ARBA" id="ARBA00006577"/>
    </source>
</evidence>
<evidence type="ECO:0000259" key="8">
    <source>
        <dbReference type="PROSITE" id="PS50059"/>
    </source>
</evidence>
<dbReference type="PROSITE" id="PS50059">
    <property type="entry name" value="FKBP_PPIASE"/>
    <property type="match status" value="2"/>
</dbReference>
<keyword evidence="4 5" id="KW-0413">Isomerase</keyword>
<evidence type="ECO:0000256" key="5">
    <source>
        <dbReference type="PROSITE-ProRule" id="PRU00277"/>
    </source>
</evidence>
<evidence type="ECO:0000313" key="9">
    <source>
        <dbReference type="EMBL" id="MFD2572565.1"/>
    </source>
</evidence>
<organism evidence="9 10">
    <name type="scientific">Spirosoma soli</name>
    <dbReference type="NCBI Taxonomy" id="1770529"/>
    <lineage>
        <taxon>Bacteria</taxon>
        <taxon>Pseudomonadati</taxon>
        <taxon>Bacteroidota</taxon>
        <taxon>Cytophagia</taxon>
        <taxon>Cytophagales</taxon>
        <taxon>Cytophagaceae</taxon>
        <taxon>Spirosoma</taxon>
    </lineage>
</organism>
<gene>
    <name evidence="9" type="ORF">ACFSUS_18140</name>
</gene>
<dbReference type="PROSITE" id="PS51257">
    <property type="entry name" value="PROKAR_LIPOPROTEIN"/>
    <property type="match status" value="1"/>
</dbReference>
<comment type="similarity">
    <text evidence="2 6">Belongs to the FKBP-type PPIase family.</text>
</comment>
<proteinExistence type="inferred from homology"/>